<dbReference type="AlphaFoldDB" id="A0A1H6A4L9"/>
<feature type="transmembrane region" description="Helical" evidence="5">
    <location>
        <begin position="159"/>
        <end position="181"/>
    </location>
</feature>
<dbReference type="Gene3D" id="1.20.1250.20">
    <property type="entry name" value="MFS general substrate transporter like domains"/>
    <property type="match status" value="2"/>
</dbReference>
<feature type="transmembrane region" description="Helical" evidence="5">
    <location>
        <begin position="324"/>
        <end position="346"/>
    </location>
</feature>
<protein>
    <submittedName>
        <fullName evidence="7">Cyanate permease</fullName>
    </submittedName>
</protein>
<dbReference type="PROSITE" id="PS50850">
    <property type="entry name" value="MFS"/>
    <property type="match status" value="1"/>
</dbReference>
<feature type="transmembrane region" description="Helical" evidence="5">
    <location>
        <begin position="72"/>
        <end position="90"/>
    </location>
</feature>
<evidence type="ECO:0000313" key="8">
    <source>
        <dbReference type="Proteomes" id="UP000236752"/>
    </source>
</evidence>
<dbReference type="CDD" id="cd17393">
    <property type="entry name" value="MFS_MosC_like"/>
    <property type="match status" value="1"/>
</dbReference>
<keyword evidence="8" id="KW-1185">Reference proteome</keyword>
<comment type="subcellular location">
    <subcellularLocation>
        <location evidence="1">Membrane</location>
        <topology evidence="1">Multi-pass membrane protein</topology>
    </subcellularLocation>
</comment>
<dbReference type="OrthoDB" id="5526080at2"/>
<feature type="transmembrane region" description="Helical" evidence="5">
    <location>
        <begin position="193"/>
        <end position="213"/>
    </location>
</feature>
<feature type="transmembrane region" description="Helical" evidence="5">
    <location>
        <begin position="352"/>
        <end position="373"/>
    </location>
</feature>
<dbReference type="InterPro" id="IPR036259">
    <property type="entry name" value="MFS_trans_sf"/>
</dbReference>
<dbReference type="InterPro" id="IPR051788">
    <property type="entry name" value="MFS_Transporter"/>
</dbReference>
<dbReference type="GO" id="GO:0022857">
    <property type="term" value="F:transmembrane transporter activity"/>
    <property type="evidence" value="ECO:0007669"/>
    <property type="project" value="InterPro"/>
</dbReference>
<evidence type="ECO:0000256" key="3">
    <source>
        <dbReference type="ARBA" id="ARBA00022989"/>
    </source>
</evidence>
<organism evidence="7 8">
    <name type="scientific">Thalassococcus halodurans</name>
    <dbReference type="NCBI Taxonomy" id="373675"/>
    <lineage>
        <taxon>Bacteria</taxon>
        <taxon>Pseudomonadati</taxon>
        <taxon>Pseudomonadota</taxon>
        <taxon>Alphaproteobacteria</taxon>
        <taxon>Rhodobacterales</taxon>
        <taxon>Roseobacteraceae</taxon>
        <taxon>Thalassococcus</taxon>
    </lineage>
</organism>
<dbReference type="EMBL" id="FNUZ01000004">
    <property type="protein sequence ID" value="SEG43025.1"/>
    <property type="molecule type" value="Genomic_DNA"/>
</dbReference>
<dbReference type="PANTHER" id="PTHR23514:SF13">
    <property type="entry name" value="INNER MEMBRANE PROTEIN YBJJ"/>
    <property type="match status" value="1"/>
</dbReference>
<evidence type="ECO:0000256" key="5">
    <source>
        <dbReference type="SAM" id="Phobius"/>
    </source>
</evidence>
<evidence type="ECO:0000256" key="1">
    <source>
        <dbReference type="ARBA" id="ARBA00004141"/>
    </source>
</evidence>
<dbReference type="RefSeq" id="WP_103911124.1">
    <property type="nucleotide sequence ID" value="NZ_FNUZ01000004.1"/>
</dbReference>
<keyword evidence="2 5" id="KW-0812">Transmembrane</keyword>
<reference evidence="7 8" key="1">
    <citation type="submission" date="2016-10" db="EMBL/GenBank/DDBJ databases">
        <authorList>
            <person name="de Groot N.N."/>
        </authorList>
    </citation>
    <scope>NUCLEOTIDE SEQUENCE [LARGE SCALE GENOMIC DNA]</scope>
    <source>
        <strain evidence="7 8">DSM 26915</strain>
    </source>
</reference>
<dbReference type="GO" id="GO:0016020">
    <property type="term" value="C:membrane"/>
    <property type="evidence" value="ECO:0007669"/>
    <property type="project" value="UniProtKB-SubCell"/>
</dbReference>
<evidence type="ECO:0000313" key="7">
    <source>
        <dbReference type="EMBL" id="SEG43025.1"/>
    </source>
</evidence>
<evidence type="ECO:0000259" key="6">
    <source>
        <dbReference type="PROSITE" id="PS50850"/>
    </source>
</evidence>
<keyword evidence="3 5" id="KW-1133">Transmembrane helix</keyword>
<dbReference type="PANTHER" id="PTHR23514">
    <property type="entry name" value="BYPASS OF STOP CODON PROTEIN 6"/>
    <property type="match status" value="1"/>
</dbReference>
<dbReference type="InterPro" id="IPR011701">
    <property type="entry name" value="MFS"/>
</dbReference>
<proteinExistence type="predicted"/>
<feature type="transmembrane region" description="Helical" evidence="5">
    <location>
        <begin position="12"/>
        <end position="29"/>
    </location>
</feature>
<feature type="transmembrane region" description="Helical" evidence="5">
    <location>
        <begin position="265"/>
        <end position="284"/>
    </location>
</feature>
<feature type="domain" description="Major facilitator superfamily (MFS) profile" evidence="6">
    <location>
        <begin position="199"/>
        <end position="379"/>
    </location>
</feature>
<sequence length="379" mass="39245">MINDLHISRGPAAAFIAMGLFWGAFAALVPDIKGNAGLSDGHFGVVMLISSLGAMLSMWLAPWADMRLGRMALPVVTAFVALFAVLPGVGWNGVTLAAGMILVAVAMGTMDVVMNARVSAFEAESGRSLMNLNHGLYSMAYALSAVLTGLARSAGWGPFGVLACVSVLTFVFAVLIAFSPVPKPVADEEHSDTTLPWALIVPAGVIVLLAFLSEQATEGWSALHLERAHDASPAQSALGPALLGLTMGIGRLSGQVVAQHMSERVVITWGAAVAAIGAIIAAYAPSLALAYFGFALLGTGLSVTVPMSFAWVGKHLPAKQRAYGISRLSVIGYAGFFMGPPIMGFVSEAAGLSASFTVIAVLMVIVPVVLVPLTARNAR</sequence>
<name>A0A1H6A4L9_9RHOB</name>
<keyword evidence="4 5" id="KW-0472">Membrane</keyword>
<dbReference type="Proteomes" id="UP000236752">
    <property type="component" value="Unassembled WGS sequence"/>
</dbReference>
<feature type="transmembrane region" description="Helical" evidence="5">
    <location>
        <begin position="41"/>
        <end position="60"/>
    </location>
</feature>
<feature type="transmembrane region" description="Helical" evidence="5">
    <location>
        <begin position="290"/>
        <end position="312"/>
    </location>
</feature>
<dbReference type="Pfam" id="PF07690">
    <property type="entry name" value="MFS_1"/>
    <property type="match status" value="1"/>
</dbReference>
<gene>
    <name evidence="7" type="ORF">SAMN04488045_2809</name>
</gene>
<feature type="transmembrane region" description="Helical" evidence="5">
    <location>
        <begin position="135"/>
        <end position="153"/>
    </location>
</feature>
<evidence type="ECO:0000256" key="2">
    <source>
        <dbReference type="ARBA" id="ARBA00022692"/>
    </source>
</evidence>
<dbReference type="SUPFAM" id="SSF103473">
    <property type="entry name" value="MFS general substrate transporter"/>
    <property type="match status" value="1"/>
</dbReference>
<evidence type="ECO:0000256" key="4">
    <source>
        <dbReference type="ARBA" id="ARBA00023136"/>
    </source>
</evidence>
<accession>A0A1H6A4L9</accession>
<dbReference type="InterPro" id="IPR020846">
    <property type="entry name" value="MFS_dom"/>
</dbReference>